<evidence type="ECO:0000313" key="4">
    <source>
        <dbReference type="Proteomes" id="UP001549047"/>
    </source>
</evidence>
<dbReference type="RefSeq" id="WP_354554745.1">
    <property type="nucleotide sequence ID" value="NZ_JBEPMB010000001.1"/>
</dbReference>
<dbReference type="Proteomes" id="UP001549047">
    <property type="component" value="Unassembled WGS sequence"/>
</dbReference>
<comment type="similarity">
    <text evidence="1 2">Belongs to the phD/YefM antitoxin family.</text>
</comment>
<gene>
    <name evidence="3" type="ORF">ABID16_000467</name>
</gene>
<dbReference type="PANTHER" id="PTHR35377:SF4">
    <property type="entry name" value="PREVENT-HOST-DEATH FAMILY PROTEIN"/>
    <property type="match status" value="1"/>
</dbReference>
<dbReference type="InterPro" id="IPR051416">
    <property type="entry name" value="phD-YefM_TA_antitoxins"/>
</dbReference>
<dbReference type="EMBL" id="JBEPMB010000001">
    <property type="protein sequence ID" value="MET3612162.1"/>
    <property type="molecule type" value="Genomic_DNA"/>
</dbReference>
<name>A0ABV2IUL7_9HYPH</name>
<dbReference type="Gene3D" id="3.40.1620.10">
    <property type="entry name" value="YefM-like domain"/>
    <property type="match status" value="1"/>
</dbReference>
<evidence type="ECO:0000256" key="2">
    <source>
        <dbReference type="RuleBase" id="RU362080"/>
    </source>
</evidence>
<protein>
    <recommendedName>
        <fullName evidence="2">Antitoxin</fullName>
    </recommendedName>
</protein>
<dbReference type="InterPro" id="IPR036165">
    <property type="entry name" value="YefM-like_sf"/>
</dbReference>
<reference evidence="3 4" key="1">
    <citation type="submission" date="2024-06" db="EMBL/GenBank/DDBJ databases">
        <title>Genomic Encyclopedia of Type Strains, Phase IV (KMG-IV): sequencing the most valuable type-strain genomes for metagenomic binning, comparative biology and taxonomic classification.</title>
        <authorList>
            <person name="Goeker M."/>
        </authorList>
    </citation>
    <scope>NUCLEOTIDE SEQUENCE [LARGE SCALE GENOMIC DNA]</scope>
    <source>
        <strain evidence="3 4">DSM 29780</strain>
    </source>
</reference>
<dbReference type="Pfam" id="PF02604">
    <property type="entry name" value="PhdYeFM_antitox"/>
    <property type="match status" value="1"/>
</dbReference>
<keyword evidence="4" id="KW-1185">Reference proteome</keyword>
<proteinExistence type="inferred from homology"/>
<dbReference type="NCBIfam" id="TIGR01552">
    <property type="entry name" value="phd_fam"/>
    <property type="match status" value="1"/>
</dbReference>
<evidence type="ECO:0000256" key="1">
    <source>
        <dbReference type="ARBA" id="ARBA00009981"/>
    </source>
</evidence>
<dbReference type="PANTHER" id="PTHR35377">
    <property type="entry name" value="ANTITOXIN VAPB49-RELATED-RELATED"/>
    <property type="match status" value="1"/>
</dbReference>
<organism evidence="3 4">
    <name type="scientific">Rhizobium aquaticum</name>
    <dbReference type="NCBI Taxonomy" id="1549636"/>
    <lineage>
        <taxon>Bacteria</taxon>
        <taxon>Pseudomonadati</taxon>
        <taxon>Pseudomonadota</taxon>
        <taxon>Alphaproteobacteria</taxon>
        <taxon>Hyphomicrobiales</taxon>
        <taxon>Rhizobiaceae</taxon>
        <taxon>Rhizobium/Agrobacterium group</taxon>
        <taxon>Rhizobium</taxon>
    </lineage>
</organism>
<dbReference type="InterPro" id="IPR006442">
    <property type="entry name" value="Antitoxin_Phd/YefM"/>
</dbReference>
<dbReference type="SUPFAM" id="SSF143120">
    <property type="entry name" value="YefM-like"/>
    <property type="match status" value="1"/>
</dbReference>
<accession>A0ABV2IUL7</accession>
<sequence length="79" mass="8338">MRQVNVHAAKTHLSRLIEEVERGETVILARAGKPVAKIVPIAEEPTAGRIGFLMGHVKGADSFDGSAPADLDGLLGGFF</sequence>
<comment type="caution">
    <text evidence="3">The sequence shown here is derived from an EMBL/GenBank/DDBJ whole genome shotgun (WGS) entry which is preliminary data.</text>
</comment>
<evidence type="ECO:0000313" key="3">
    <source>
        <dbReference type="EMBL" id="MET3612162.1"/>
    </source>
</evidence>
<comment type="function">
    <text evidence="2">Antitoxin component of a type II toxin-antitoxin (TA) system.</text>
</comment>